<proteinExistence type="predicted"/>
<dbReference type="AlphaFoldDB" id="A0A2P2PUF5"/>
<organism evidence="1">
    <name type="scientific">Rhizophora mucronata</name>
    <name type="common">Asiatic mangrove</name>
    <dbReference type="NCBI Taxonomy" id="61149"/>
    <lineage>
        <taxon>Eukaryota</taxon>
        <taxon>Viridiplantae</taxon>
        <taxon>Streptophyta</taxon>
        <taxon>Embryophyta</taxon>
        <taxon>Tracheophyta</taxon>
        <taxon>Spermatophyta</taxon>
        <taxon>Magnoliopsida</taxon>
        <taxon>eudicotyledons</taxon>
        <taxon>Gunneridae</taxon>
        <taxon>Pentapetalae</taxon>
        <taxon>rosids</taxon>
        <taxon>fabids</taxon>
        <taxon>Malpighiales</taxon>
        <taxon>Rhizophoraceae</taxon>
        <taxon>Rhizophora</taxon>
    </lineage>
</organism>
<reference evidence="1" key="1">
    <citation type="submission" date="2018-02" db="EMBL/GenBank/DDBJ databases">
        <title>Rhizophora mucronata_Transcriptome.</title>
        <authorList>
            <person name="Meera S.P."/>
            <person name="Sreeshan A."/>
            <person name="Augustine A."/>
        </authorList>
    </citation>
    <scope>NUCLEOTIDE SEQUENCE</scope>
    <source>
        <tissue evidence="1">Leaf</tissue>
    </source>
</reference>
<name>A0A2P2PUF5_RHIMU</name>
<accession>A0A2P2PUF5</accession>
<protein>
    <submittedName>
        <fullName evidence="1">Uncharacterized protein</fullName>
    </submittedName>
</protein>
<evidence type="ECO:0000313" key="1">
    <source>
        <dbReference type="EMBL" id="MBX58374.1"/>
    </source>
</evidence>
<sequence>MSSPSRSRIHCDNIAATRSNDRYTCMQDRLRKKLSTKSQIFAMTICPKYFLEKFSSRNPQAT</sequence>
<dbReference type="EMBL" id="GGEC01077890">
    <property type="protein sequence ID" value="MBX58374.1"/>
    <property type="molecule type" value="Transcribed_RNA"/>
</dbReference>